<organism evidence="2 3">
    <name type="scientific">Piloderma croceum (strain F 1598)</name>
    <dbReference type="NCBI Taxonomy" id="765440"/>
    <lineage>
        <taxon>Eukaryota</taxon>
        <taxon>Fungi</taxon>
        <taxon>Dikarya</taxon>
        <taxon>Basidiomycota</taxon>
        <taxon>Agaricomycotina</taxon>
        <taxon>Agaricomycetes</taxon>
        <taxon>Agaricomycetidae</taxon>
        <taxon>Atheliales</taxon>
        <taxon>Atheliaceae</taxon>
        <taxon>Piloderma</taxon>
    </lineage>
</organism>
<feature type="compositionally biased region" description="Low complexity" evidence="1">
    <location>
        <begin position="219"/>
        <end position="252"/>
    </location>
</feature>
<keyword evidence="3" id="KW-1185">Reference proteome</keyword>
<evidence type="ECO:0000313" key="2">
    <source>
        <dbReference type="EMBL" id="KIM83409.1"/>
    </source>
</evidence>
<dbReference type="GO" id="GO:0007131">
    <property type="term" value="P:reciprocal meiotic recombination"/>
    <property type="evidence" value="ECO:0007669"/>
    <property type="project" value="InterPro"/>
</dbReference>
<feature type="compositionally biased region" description="Polar residues" evidence="1">
    <location>
        <begin position="170"/>
        <end position="191"/>
    </location>
</feature>
<dbReference type="InterPro" id="IPR004354">
    <property type="entry name" value="Meiotic_Rec114"/>
</dbReference>
<sequence>MSQHTTTSTETHNLVKYSRSYGLGADTNEWQHFVNPVIKVLLDAKKSPKGELTSVRLRILWLMNTGNGAMDVDQREVVFEDMELLSFSSLLSNHTQPTRNAQGLPLKAVYRDSVVGIRYLQHPMSVQPTSSPIYRRFQITFESSSAASQFIDAIRHVCPCKLHEPPALGRTSTMAPLSTQAQHRQTQQSISHGPARIGSIAHTPDLPVSSHLTAMQISPGAASSSGLGISSFQSPHISTPPNMSSSLSSPLSDHNNCNLHASPVPTSAGPGPKSSINGELGKLPSLGHRNSIDQSLPSSSQPSSNSNSTSMPPPPLPSRVHQPVATVSTSPSLAFPAGSEQGILGSLHETSALYNLSRADLENLVSHVVREDGFAELLENLDSMWRVKGFLER</sequence>
<dbReference type="HOGENOM" id="CLU_042827_0_0_1"/>
<evidence type="ECO:0000256" key="1">
    <source>
        <dbReference type="SAM" id="MobiDB-lite"/>
    </source>
</evidence>
<accession>A0A0C3FVC3</accession>
<dbReference type="OrthoDB" id="3364736at2759"/>
<feature type="region of interest" description="Disordered" evidence="1">
    <location>
        <begin position="219"/>
        <end position="333"/>
    </location>
</feature>
<dbReference type="Proteomes" id="UP000054166">
    <property type="component" value="Unassembled WGS sequence"/>
</dbReference>
<feature type="compositionally biased region" description="Low complexity" evidence="1">
    <location>
        <begin position="294"/>
        <end position="310"/>
    </location>
</feature>
<dbReference type="AlphaFoldDB" id="A0A0C3FVC3"/>
<reference evidence="2 3" key="1">
    <citation type="submission" date="2014-04" db="EMBL/GenBank/DDBJ databases">
        <authorList>
            <consortium name="DOE Joint Genome Institute"/>
            <person name="Kuo A."/>
            <person name="Tarkka M."/>
            <person name="Buscot F."/>
            <person name="Kohler A."/>
            <person name="Nagy L.G."/>
            <person name="Floudas D."/>
            <person name="Copeland A."/>
            <person name="Barry K.W."/>
            <person name="Cichocki N."/>
            <person name="Veneault-Fourrey C."/>
            <person name="LaButti K."/>
            <person name="Lindquist E.A."/>
            <person name="Lipzen A."/>
            <person name="Lundell T."/>
            <person name="Morin E."/>
            <person name="Murat C."/>
            <person name="Sun H."/>
            <person name="Tunlid A."/>
            <person name="Henrissat B."/>
            <person name="Grigoriev I.V."/>
            <person name="Hibbett D.S."/>
            <person name="Martin F."/>
            <person name="Nordberg H.P."/>
            <person name="Cantor M.N."/>
            <person name="Hua S.X."/>
        </authorList>
    </citation>
    <scope>NUCLEOTIDE SEQUENCE [LARGE SCALE GENOMIC DNA]</scope>
    <source>
        <strain evidence="2 3">F 1598</strain>
    </source>
</reference>
<gene>
    <name evidence="2" type="ORF">PILCRDRAFT_97231</name>
</gene>
<dbReference type="InParanoid" id="A0A0C3FVC3"/>
<evidence type="ECO:0000313" key="3">
    <source>
        <dbReference type="Proteomes" id="UP000054166"/>
    </source>
</evidence>
<dbReference type="Pfam" id="PF03525">
    <property type="entry name" value="Meiotic_rec114"/>
    <property type="match status" value="1"/>
</dbReference>
<proteinExistence type="predicted"/>
<name>A0A0C3FVC3_PILCF</name>
<feature type="region of interest" description="Disordered" evidence="1">
    <location>
        <begin position="169"/>
        <end position="204"/>
    </location>
</feature>
<reference evidence="3" key="2">
    <citation type="submission" date="2015-01" db="EMBL/GenBank/DDBJ databases">
        <title>Evolutionary Origins and Diversification of the Mycorrhizal Mutualists.</title>
        <authorList>
            <consortium name="DOE Joint Genome Institute"/>
            <consortium name="Mycorrhizal Genomics Consortium"/>
            <person name="Kohler A."/>
            <person name="Kuo A."/>
            <person name="Nagy L.G."/>
            <person name="Floudas D."/>
            <person name="Copeland A."/>
            <person name="Barry K.W."/>
            <person name="Cichocki N."/>
            <person name="Veneault-Fourrey C."/>
            <person name="LaButti K."/>
            <person name="Lindquist E.A."/>
            <person name="Lipzen A."/>
            <person name="Lundell T."/>
            <person name="Morin E."/>
            <person name="Murat C."/>
            <person name="Riley R."/>
            <person name="Ohm R."/>
            <person name="Sun H."/>
            <person name="Tunlid A."/>
            <person name="Henrissat B."/>
            <person name="Grigoriev I.V."/>
            <person name="Hibbett D.S."/>
            <person name="Martin F."/>
        </authorList>
    </citation>
    <scope>NUCLEOTIDE SEQUENCE [LARGE SCALE GENOMIC DNA]</scope>
    <source>
        <strain evidence="3">F 1598</strain>
    </source>
</reference>
<dbReference type="EMBL" id="KN832991">
    <property type="protein sequence ID" value="KIM83409.1"/>
    <property type="molecule type" value="Genomic_DNA"/>
</dbReference>
<protein>
    <submittedName>
        <fullName evidence="2">Uncharacterized protein</fullName>
    </submittedName>
</protein>